<comment type="similarity">
    <text evidence="1">Belongs to the UPF0332 family.</text>
</comment>
<dbReference type="eggNOG" id="COG1895">
    <property type="taxonomic scope" value="Bacteria"/>
</dbReference>
<dbReference type="AlphaFoldDB" id="F9UBW1"/>
<feature type="domain" description="HEPN" evidence="2">
    <location>
        <begin position="7"/>
        <end position="121"/>
    </location>
</feature>
<protein>
    <submittedName>
        <fullName evidence="3">HEPN domain protein</fullName>
    </submittedName>
</protein>
<evidence type="ECO:0000313" key="3">
    <source>
        <dbReference type="EMBL" id="EGV18429.1"/>
    </source>
</evidence>
<accession>F9UBW1</accession>
<dbReference type="InterPro" id="IPR052226">
    <property type="entry name" value="UPF0332_toxin"/>
</dbReference>
<dbReference type="STRING" id="768671.ThimaDRAFT_2413"/>
<gene>
    <name evidence="3" type="ORF">ThimaDRAFT_2413</name>
</gene>
<proteinExistence type="inferred from homology"/>
<name>F9UBW1_9GAMM</name>
<dbReference type="Proteomes" id="UP000005459">
    <property type="component" value="Unassembled WGS sequence"/>
</dbReference>
<sequence length="130" mass="14485">MRPQIDAVLHKAAEKLRVAEMLAANGAWDDAASRAYYAAFHAISALHLSHGNAFSSHAQSIGRFNKDFVRTGLFPIEFTAILTRLFEDRQSGDYDLSGLVSAEEANRNVKDARRMLEAIERYIQSQTQTG</sequence>
<reference evidence="3 4" key="1">
    <citation type="submission" date="2011-06" db="EMBL/GenBank/DDBJ databases">
        <title>The draft genome of Thiocapsa marina 5811.</title>
        <authorList>
            <consortium name="US DOE Joint Genome Institute (JGI-PGF)"/>
            <person name="Lucas S."/>
            <person name="Han J."/>
            <person name="Cheng J.-F."/>
            <person name="Goodwin L."/>
            <person name="Pitluck S."/>
            <person name="Peters L."/>
            <person name="Land M.L."/>
            <person name="Hauser L."/>
            <person name="Vogl K."/>
            <person name="Liu Z."/>
            <person name="Imhoff J."/>
            <person name="Thiel V."/>
            <person name="Frigaard N.-U."/>
            <person name="Bryant D."/>
            <person name="Woyke T.J."/>
        </authorList>
    </citation>
    <scope>NUCLEOTIDE SEQUENCE [LARGE SCALE GENOMIC DNA]</scope>
    <source>
        <strain evidence="3 4">5811</strain>
    </source>
</reference>
<dbReference type="EMBL" id="AFWV01000007">
    <property type="protein sequence ID" value="EGV18429.1"/>
    <property type="molecule type" value="Genomic_DNA"/>
</dbReference>
<dbReference type="Gene3D" id="1.20.120.330">
    <property type="entry name" value="Nucleotidyltransferases domain 2"/>
    <property type="match status" value="1"/>
</dbReference>
<evidence type="ECO:0000313" key="4">
    <source>
        <dbReference type="Proteomes" id="UP000005459"/>
    </source>
</evidence>
<dbReference type="PANTHER" id="PTHR36565:SF1">
    <property type="entry name" value="UPF0332 PROTEIN TM_1000"/>
    <property type="match status" value="1"/>
</dbReference>
<dbReference type="RefSeq" id="WP_007193288.1">
    <property type="nucleotide sequence ID" value="NZ_AFWV01000007.1"/>
</dbReference>
<keyword evidence="4" id="KW-1185">Reference proteome</keyword>
<evidence type="ECO:0000256" key="1">
    <source>
        <dbReference type="ARBA" id="ARBA00038248"/>
    </source>
</evidence>
<dbReference type="InterPro" id="IPR007842">
    <property type="entry name" value="HEPN_dom"/>
</dbReference>
<organism evidence="3 4">
    <name type="scientific">Thiocapsa marina 5811</name>
    <dbReference type="NCBI Taxonomy" id="768671"/>
    <lineage>
        <taxon>Bacteria</taxon>
        <taxon>Pseudomonadati</taxon>
        <taxon>Pseudomonadota</taxon>
        <taxon>Gammaproteobacteria</taxon>
        <taxon>Chromatiales</taxon>
        <taxon>Chromatiaceae</taxon>
        <taxon>Thiocapsa</taxon>
    </lineage>
</organism>
<dbReference type="Pfam" id="PF05168">
    <property type="entry name" value="HEPN"/>
    <property type="match status" value="1"/>
</dbReference>
<dbReference type="PANTHER" id="PTHR36565">
    <property type="entry name" value="UPF0332 PROTEIN TM_1000"/>
    <property type="match status" value="1"/>
</dbReference>
<evidence type="ECO:0000259" key="2">
    <source>
        <dbReference type="Pfam" id="PF05168"/>
    </source>
</evidence>